<feature type="chain" id="PRO_5020978368" evidence="1">
    <location>
        <begin position="26"/>
        <end position="179"/>
    </location>
</feature>
<feature type="domain" description="DUF4142" evidence="2">
    <location>
        <begin position="36"/>
        <end position="176"/>
    </location>
</feature>
<evidence type="ECO:0000313" key="4">
    <source>
        <dbReference type="Proteomes" id="UP000306340"/>
    </source>
</evidence>
<protein>
    <submittedName>
        <fullName evidence="3">DUF4142 domain-containing protein</fullName>
    </submittedName>
</protein>
<dbReference type="Pfam" id="PF13628">
    <property type="entry name" value="DUF4142"/>
    <property type="match status" value="1"/>
</dbReference>
<evidence type="ECO:0000313" key="3">
    <source>
        <dbReference type="EMBL" id="TKA94051.1"/>
    </source>
</evidence>
<keyword evidence="1" id="KW-0732">Signal</keyword>
<feature type="signal peptide" evidence="1">
    <location>
        <begin position="1"/>
        <end position="25"/>
    </location>
</feature>
<comment type="caution">
    <text evidence="3">The sequence shown here is derived from an EMBL/GenBank/DDBJ whole genome shotgun (WGS) entry which is preliminary data.</text>
</comment>
<dbReference type="PANTHER" id="PTHR38593:SF1">
    <property type="entry name" value="BLR2558 PROTEIN"/>
    <property type="match status" value="1"/>
</dbReference>
<dbReference type="AlphaFoldDB" id="A0A4U0YW02"/>
<dbReference type="PANTHER" id="PTHR38593">
    <property type="entry name" value="BLR2558 PROTEIN"/>
    <property type="match status" value="1"/>
</dbReference>
<accession>A0A4U0YW02</accession>
<name>A0A4U0YW02_9RHOB</name>
<proteinExistence type="predicted"/>
<organism evidence="3 4">
    <name type="scientific">Cereibacter changlensis</name>
    <dbReference type="NCBI Taxonomy" id="402884"/>
    <lineage>
        <taxon>Bacteria</taxon>
        <taxon>Pseudomonadati</taxon>
        <taxon>Pseudomonadota</taxon>
        <taxon>Alphaproteobacteria</taxon>
        <taxon>Rhodobacterales</taxon>
        <taxon>Paracoccaceae</taxon>
        <taxon>Cereibacter</taxon>
    </lineage>
</organism>
<evidence type="ECO:0000256" key="1">
    <source>
        <dbReference type="SAM" id="SignalP"/>
    </source>
</evidence>
<dbReference type="Proteomes" id="UP000306340">
    <property type="component" value="Unassembled WGS sequence"/>
</dbReference>
<dbReference type="InterPro" id="IPR025419">
    <property type="entry name" value="DUF4142"/>
</dbReference>
<dbReference type="EMBL" id="SWAU01000487">
    <property type="protein sequence ID" value="TKA94051.1"/>
    <property type="molecule type" value="Genomic_DNA"/>
</dbReference>
<gene>
    <name evidence="3" type="ORF">FAZ78_24440</name>
</gene>
<dbReference type="InterPro" id="IPR012347">
    <property type="entry name" value="Ferritin-like"/>
</dbReference>
<dbReference type="RefSeq" id="WP_136794743.1">
    <property type="nucleotide sequence ID" value="NZ_SWAU01000487.1"/>
</dbReference>
<sequence length="179" mass="19063">MKLFPTLSLTALGLAALLAGGALQAQTPPATPTEPQLFAERAASSNAFEIESSSLALQALERAGLETDQPLVDFAQTMVRDHNEAQEQLNIAAAADGVIIPAEIDDRHTATLDSLKTASTGENFRSAYVTAQVDAHEESVALFTAFAADGPEGALKDFAAKTLPVLQRHEEHIKTLDRR</sequence>
<evidence type="ECO:0000259" key="2">
    <source>
        <dbReference type="Pfam" id="PF13628"/>
    </source>
</evidence>
<reference evidence="3 4" key="1">
    <citation type="submission" date="2019-04" db="EMBL/GenBank/DDBJ databases">
        <title>Crypto-aerobic microbial life in anoxic (sulfidic) marine sediments.</title>
        <authorList>
            <person name="Bhattacharya S."/>
            <person name="Roy C."/>
            <person name="Mondal N."/>
            <person name="Sarkar J."/>
            <person name="Mandal S."/>
            <person name="Rameez M.J."/>
            <person name="Ghosh W."/>
        </authorList>
    </citation>
    <scope>NUCLEOTIDE SEQUENCE [LARGE SCALE GENOMIC DNA]</scope>
    <source>
        <strain evidence="3 4">SBBC</strain>
    </source>
</reference>
<dbReference type="Gene3D" id="1.20.1260.10">
    <property type="match status" value="1"/>
</dbReference>